<dbReference type="InterPro" id="IPR000160">
    <property type="entry name" value="GGDEF_dom"/>
</dbReference>
<dbReference type="SUPFAM" id="SSF141868">
    <property type="entry name" value="EAL domain-like"/>
    <property type="match status" value="1"/>
</dbReference>
<feature type="transmembrane region" description="Helical" evidence="2">
    <location>
        <begin position="151"/>
        <end position="172"/>
    </location>
</feature>
<keyword evidence="2" id="KW-0472">Membrane</keyword>
<evidence type="ECO:0000313" key="8">
    <source>
        <dbReference type="EMBL" id="SFR50332.1"/>
    </source>
</evidence>
<dbReference type="InterPro" id="IPR001633">
    <property type="entry name" value="EAL_dom"/>
</dbReference>
<dbReference type="Proteomes" id="UP000199290">
    <property type="component" value="Unassembled WGS sequence"/>
</dbReference>
<evidence type="ECO:0000259" key="4">
    <source>
        <dbReference type="PROSITE" id="PS50113"/>
    </source>
</evidence>
<dbReference type="InterPro" id="IPR043128">
    <property type="entry name" value="Rev_trsase/Diguanyl_cyclase"/>
</dbReference>
<dbReference type="Pfam" id="PF08447">
    <property type="entry name" value="PAS_3"/>
    <property type="match status" value="1"/>
</dbReference>
<dbReference type="GO" id="GO:0003824">
    <property type="term" value="F:catalytic activity"/>
    <property type="evidence" value="ECO:0007669"/>
    <property type="project" value="UniProtKB-ARBA"/>
</dbReference>
<dbReference type="CDD" id="cd00130">
    <property type="entry name" value="PAS"/>
    <property type="match status" value="1"/>
</dbReference>
<dbReference type="PROSITE" id="PS50887">
    <property type="entry name" value="GGDEF"/>
    <property type="match status" value="1"/>
</dbReference>
<dbReference type="GO" id="GO:0016020">
    <property type="term" value="C:membrane"/>
    <property type="evidence" value="ECO:0007669"/>
    <property type="project" value="UniProtKB-UniRule"/>
</dbReference>
<dbReference type="CDD" id="cd01948">
    <property type="entry name" value="EAL"/>
    <property type="match status" value="1"/>
</dbReference>
<keyword evidence="2" id="KW-0812">Transmembrane</keyword>
<accession>A0A1I6H7C3</accession>
<evidence type="ECO:0000259" key="3">
    <source>
        <dbReference type="PROSITE" id="PS50112"/>
    </source>
</evidence>
<sequence length="849" mass="93780">MQFQFADTSTSFEYAVVGQYSAPLVVVSVLVAVLAAFASVSHVDLIRASGSRSARRLWHLIGAFAMGLGVWTMHFVGMVAFRLPMNVYFDPLLTLASIVPVVFSGYIGLSVLQRAEPKLGSILLGGALMGAGIGVMHYIGMGGMLVEAQMVYRPTLFFASVLAAVVMASLALSVPRMIRKLRKRLPVQASGVAFKIVTAIFMGLAISSLHYVAMAATDFIPADGIASGIPSGDIIDQTLIAVFAVIASVFILVVSTITVILRHRILASEALAARSEREAQRMDDRFRKLVSRLPGMVYEFQMDADGHAHFPYASEAIESVLGVRATDVQLDVNVVFRRVHPDDIEGLRASIRQSAENLTVWRHEFRVRLQGEERWLLGNSIPDRQHDGSTVWSGFITDITEQKRSEERIHQLAFYDELTGLPNRRLFEDRIDRAIAASARHGQFGALLYIDLDDFKTLNDSLGHSFGDRLLISLARLLTENLRECDTVARLGGDEFVIIANELGATEESAARNAEKLSETLLRILGEPVNLGGYDYRCEASMGIVLFEGDDLSREELLKRADAAMYEAKSVGRSRVRFHDPGVQSILESRFRLEIELRRAIERQELTLVYQTQVGLAGQCEGVEVLLRWHHPELGYIPPSEFIPIAEANGLILPLGQWVMDAACAQLARWSGDPDLGSLILSVNVSSKQFHEPDFVVMVMETIGRHGINPARLCLEVTESMVLDDLDDALVKMTALRETGIRIAMDDFGTGYSSMAYLSSLPFDEVKIDKAFVQKAEHDVSGGEWVIIETIITLSHKLGMKVVAEGVETAEQHRLLSELGCDRFQGFYFGRPVDIDAFARGRAEVFVGQ</sequence>
<dbReference type="AlphaFoldDB" id="A0A1I6H7C3"/>
<dbReference type="InterPro" id="IPR013655">
    <property type="entry name" value="PAS_fold_3"/>
</dbReference>
<dbReference type="OrthoDB" id="9812358at2"/>
<keyword evidence="2" id="KW-1133">Transmembrane helix</keyword>
<comment type="cofactor">
    <cofactor evidence="1">
        <name>Mg(2+)</name>
        <dbReference type="ChEBI" id="CHEBI:18420"/>
    </cofactor>
</comment>
<evidence type="ECO:0000313" key="9">
    <source>
        <dbReference type="Proteomes" id="UP000199290"/>
    </source>
</evidence>
<dbReference type="PROSITE" id="PS50924">
    <property type="entry name" value="MHYT"/>
    <property type="match status" value="1"/>
</dbReference>
<evidence type="ECO:0000259" key="6">
    <source>
        <dbReference type="PROSITE" id="PS50887"/>
    </source>
</evidence>
<keyword evidence="9" id="KW-1185">Reference proteome</keyword>
<dbReference type="NCBIfam" id="TIGR00254">
    <property type="entry name" value="GGDEF"/>
    <property type="match status" value="1"/>
</dbReference>
<dbReference type="FunFam" id="3.30.70.270:FF:000001">
    <property type="entry name" value="Diguanylate cyclase domain protein"/>
    <property type="match status" value="1"/>
</dbReference>
<feature type="domain" description="GGDEF" evidence="6">
    <location>
        <begin position="443"/>
        <end position="581"/>
    </location>
</feature>
<organism evidence="8 9">
    <name type="scientific">Marinobacter gudaonensis</name>
    <dbReference type="NCBI Taxonomy" id="375760"/>
    <lineage>
        <taxon>Bacteria</taxon>
        <taxon>Pseudomonadati</taxon>
        <taxon>Pseudomonadota</taxon>
        <taxon>Gammaproteobacteria</taxon>
        <taxon>Pseudomonadales</taxon>
        <taxon>Marinobacteraceae</taxon>
        <taxon>Marinobacter</taxon>
    </lineage>
</organism>
<feature type="domain" description="EAL" evidence="5">
    <location>
        <begin position="590"/>
        <end position="846"/>
    </location>
</feature>
<protein>
    <submittedName>
        <fullName evidence="8">PAS domain S-box-containing protein/diguanylate cyclase (GGDEF) domain-containing protein</fullName>
    </submittedName>
</protein>
<dbReference type="Gene3D" id="3.30.70.270">
    <property type="match status" value="1"/>
</dbReference>
<dbReference type="InterPro" id="IPR035919">
    <property type="entry name" value="EAL_sf"/>
</dbReference>
<dbReference type="SMART" id="SM00267">
    <property type="entry name" value="GGDEF"/>
    <property type="match status" value="1"/>
</dbReference>
<dbReference type="InterPro" id="IPR052155">
    <property type="entry name" value="Biofilm_reg_signaling"/>
</dbReference>
<feature type="transmembrane region" description="Helical" evidence="2">
    <location>
        <begin position="192"/>
        <end position="213"/>
    </location>
</feature>
<dbReference type="InterPro" id="IPR005330">
    <property type="entry name" value="MHYT_dom"/>
</dbReference>
<dbReference type="SUPFAM" id="SSF55073">
    <property type="entry name" value="Nucleotide cyclase"/>
    <property type="match status" value="1"/>
</dbReference>
<dbReference type="Pfam" id="PF00563">
    <property type="entry name" value="EAL"/>
    <property type="match status" value="1"/>
</dbReference>
<evidence type="ECO:0000256" key="2">
    <source>
        <dbReference type="PROSITE-ProRule" id="PRU00244"/>
    </source>
</evidence>
<dbReference type="PANTHER" id="PTHR44757:SF2">
    <property type="entry name" value="BIOFILM ARCHITECTURE MAINTENANCE PROTEIN MBAA"/>
    <property type="match status" value="1"/>
</dbReference>
<feature type="transmembrane region" description="Helical" evidence="2">
    <location>
        <begin position="119"/>
        <end position="139"/>
    </location>
</feature>
<dbReference type="STRING" id="375760.SAMN04488073_2445"/>
<evidence type="ECO:0000256" key="1">
    <source>
        <dbReference type="ARBA" id="ARBA00001946"/>
    </source>
</evidence>
<dbReference type="InterPro" id="IPR000014">
    <property type="entry name" value="PAS"/>
</dbReference>
<dbReference type="PANTHER" id="PTHR44757">
    <property type="entry name" value="DIGUANYLATE CYCLASE DGCP"/>
    <property type="match status" value="1"/>
</dbReference>
<dbReference type="CDD" id="cd01949">
    <property type="entry name" value="GGDEF"/>
    <property type="match status" value="1"/>
</dbReference>
<dbReference type="NCBIfam" id="TIGR00229">
    <property type="entry name" value="sensory_box"/>
    <property type="match status" value="1"/>
</dbReference>
<name>A0A1I6H7C3_9GAMM</name>
<reference evidence="9" key="1">
    <citation type="submission" date="2016-10" db="EMBL/GenBank/DDBJ databases">
        <authorList>
            <person name="Varghese N."/>
            <person name="Submissions S."/>
        </authorList>
    </citation>
    <scope>NUCLEOTIDE SEQUENCE [LARGE SCALE GENOMIC DNA]</scope>
    <source>
        <strain evidence="9">CGMCC 1.6294</strain>
    </source>
</reference>
<dbReference type="PROSITE" id="PS50883">
    <property type="entry name" value="EAL"/>
    <property type="match status" value="1"/>
</dbReference>
<dbReference type="PROSITE" id="PS50112">
    <property type="entry name" value="PAS"/>
    <property type="match status" value="1"/>
</dbReference>
<feature type="transmembrane region" description="Helical" evidence="2">
    <location>
        <begin position="20"/>
        <end position="45"/>
    </location>
</feature>
<feature type="domain" description="PAC" evidence="4">
    <location>
        <begin position="359"/>
        <end position="411"/>
    </location>
</feature>
<dbReference type="SMART" id="SM00052">
    <property type="entry name" value="EAL"/>
    <property type="match status" value="1"/>
</dbReference>
<feature type="transmembrane region" description="Helical" evidence="2">
    <location>
        <begin position="92"/>
        <end position="112"/>
    </location>
</feature>
<feature type="domain" description="PAS" evidence="3">
    <location>
        <begin position="300"/>
        <end position="358"/>
    </location>
</feature>
<dbReference type="Pfam" id="PF03707">
    <property type="entry name" value="MHYT"/>
    <property type="match status" value="2"/>
</dbReference>
<dbReference type="Gene3D" id="3.20.20.450">
    <property type="entry name" value="EAL domain"/>
    <property type="match status" value="1"/>
</dbReference>
<dbReference type="Pfam" id="PF00990">
    <property type="entry name" value="GGDEF"/>
    <property type="match status" value="1"/>
</dbReference>
<evidence type="ECO:0000259" key="7">
    <source>
        <dbReference type="PROSITE" id="PS50924"/>
    </source>
</evidence>
<dbReference type="RefSeq" id="WP_091990176.1">
    <property type="nucleotide sequence ID" value="NZ_FOYV01000001.1"/>
</dbReference>
<evidence type="ECO:0000259" key="5">
    <source>
        <dbReference type="PROSITE" id="PS50883"/>
    </source>
</evidence>
<feature type="transmembrane region" description="Helical" evidence="2">
    <location>
        <begin position="239"/>
        <end position="261"/>
    </location>
</feature>
<dbReference type="Gene3D" id="3.30.450.20">
    <property type="entry name" value="PAS domain"/>
    <property type="match status" value="1"/>
</dbReference>
<proteinExistence type="predicted"/>
<gene>
    <name evidence="8" type="ORF">SAMN04488073_2445</name>
</gene>
<feature type="domain" description="MHYT" evidence="7">
    <location>
        <begin position="20"/>
        <end position="220"/>
    </location>
</feature>
<dbReference type="InterPro" id="IPR000700">
    <property type="entry name" value="PAS-assoc_C"/>
</dbReference>
<dbReference type="InterPro" id="IPR029787">
    <property type="entry name" value="Nucleotide_cyclase"/>
</dbReference>
<dbReference type="EMBL" id="FOYV01000001">
    <property type="protein sequence ID" value="SFR50332.1"/>
    <property type="molecule type" value="Genomic_DNA"/>
</dbReference>
<dbReference type="SUPFAM" id="SSF55785">
    <property type="entry name" value="PYP-like sensor domain (PAS domain)"/>
    <property type="match status" value="1"/>
</dbReference>
<dbReference type="PROSITE" id="PS50113">
    <property type="entry name" value="PAC"/>
    <property type="match status" value="1"/>
</dbReference>
<feature type="transmembrane region" description="Helical" evidence="2">
    <location>
        <begin position="57"/>
        <end position="80"/>
    </location>
</feature>
<dbReference type="InterPro" id="IPR035965">
    <property type="entry name" value="PAS-like_dom_sf"/>
</dbReference>